<comment type="catalytic activity">
    <reaction evidence="6">
        <text>[mycoredoxin]-L-dithiol + a hydroperoxide = [mycoredoxin]-L-disulfide + an alcohol + H2O</text>
        <dbReference type="Rhea" id="RHEA:62640"/>
        <dbReference type="Rhea" id="RHEA-COMP:16137"/>
        <dbReference type="Rhea" id="RHEA-COMP:16138"/>
        <dbReference type="ChEBI" id="CHEBI:15377"/>
        <dbReference type="ChEBI" id="CHEBI:29950"/>
        <dbReference type="ChEBI" id="CHEBI:30879"/>
        <dbReference type="ChEBI" id="CHEBI:35924"/>
        <dbReference type="ChEBI" id="CHEBI:50058"/>
        <dbReference type="EC" id="1.11.1.29"/>
    </reaction>
</comment>
<dbReference type="Pfam" id="PF00578">
    <property type="entry name" value="AhpC-TSA"/>
    <property type="match status" value="1"/>
</dbReference>
<feature type="domain" description="Thioredoxin" evidence="15">
    <location>
        <begin position="3"/>
        <end position="154"/>
    </location>
</feature>
<dbReference type="InterPro" id="IPR050455">
    <property type="entry name" value="Tpx_Peroxidase_subfamily"/>
</dbReference>
<dbReference type="AlphaFoldDB" id="A0A2W2DMR4"/>
<keyword evidence="2" id="KW-0049">Antioxidant</keyword>
<evidence type="ECO:0000256" key="1">
    <source>
        <dbReference type="ARBA" id="ARBA00022559"/>
    </source>
</evidence>
<dbReference type="InterPro" id="IPR036249">
    <property type="entry name" value="Thioredoxin-like_sf"/>
</dbReference>
<sequence>MPIEVGAEAPDFVLKNQNNQEVRLSDFRGRRAVLLVFYPLAFTGVCRGELCEVQENLNEYVNDDVQVLTVSVDSVYAHKVWADREGYEFPLLADFWPHGAVAQAYGVFNEAAGIANRGTFVIDKAGVVRFAEMNTPGEARDQQGWRKALTEAVAG</sequence>
<dbReference type="SUPFAM" id="SSF52833">
    <property type="entry name" value="Thioredoxin-like"/>
    <property type="match status" value="1"/>
</dbReference>
<dbReference type="EC" id="1.11.1.29" evidence="10"/>
<evidence type="ECO:0000256" key="4">
    <source>
        <dbReference type="ARBA" id="ARBA00023284"/>
    </source>
</evidence>
<accession>A0A2W2DMR4</accession>
<evidence type="ECO:0000256" key="11">
    <source>
        <dbReference type="ARBA" id="ARBA00068979"/>
    </source>
</evidence>
<keyword evidence="3" id="KW-0560">Oxidoreductase</keyword>
<comment type="subunit">
    <text evidence="9">Homodimer. Forms both dimers and octamers; a tightly-associated dimer and a ring-like octamer.</text>
</comment>
<evidence type="ECO:0000313" key="17">
    <source>
        <dbReference type="Proteomes" id="UP000248749"/>
    </source>
</evidence>
<protein>
    <recommendedName>
        <fullName evidence="11">Alkyl hydroperoxide reductase E</fullName>
        <ecNumber evidence="10">1.11.1.29</ecNumber>
    </recommendedName>
    <alternativeName>
        <fullName evidence="12">Mycoredoxin-dependent peroxiredoxin</fullName>
    </alternativeName>
    <alternativeName>
        <fullName evidence="13">Peroxiredoxin AhpE</fullName>
    </alternativeName>
    <alternativeName>
        <fullName evidence="5">Thioredoxin peroxidase</fullName>
    </alternativeName>
</protein>
<dbReference type="GO" id="GO:0004601">
    <property type="term" value="F:peroxidase activity"/>
    <property type="evidence" value="ECO:0007669"/>
    <property type="project" value="UniProtKB-KW"/>
</dbReference>
<evidence type="ECO:0000259" key="15">
    <source>
        <dbReference type="PROSITE" id="PS51352"/>
    </source>
</evidence>
<keyword evidence="4" id="KW-0676">Redox-active center</keyword>
<gene>
    <name evidence="16" type="ORF">C1I99_04005</name>
</gene>
<dbReference type="InterPro" id="IPR000866">
    <property type="entry name" value="AhpC/TSA"/>
</dbReference>
<evidence type="ECO:0000256" key="2">
    <source>
        <dbReference type="ARBA" id="ARBA00022862"/>
    </source>
</evidence>
<evidence type="ECO:0000256" key="8">
    <source>
        <dbReference type="ARBA" id="ARBA00060973"/>
    </source>
</evidence>
<dbReference type="RefSeq" id="WP_111132783.1">
    <property type="nucleotide sequence ID" value="NZ_POUB01000013.1"/>
</dbReference>
<keyword evidence="17" id="KW-1185">Reference proteome</keyword>
<evidence type="ECO:0000256" key="7">
    <source>
        <dbReference type="ARBA" id="ARBA00056930"/>
    </source>
</evidence>
<reference evidence="16 17" key="1">
    <citation type="submission" date="2018-01" db="EMBL/GenBank/DDBJ databases">
        <title>Draft genome sequence of Salinispora sp. 13K206.</title>
        <authorList>
            <person name="Sahin N."/>
            <person name="Saygin H."/>
            <person name="Ay H."/>
        </authorList>
    </citation>
    <scope>NUCLEOTIDE SEQUENCE [LARGE SCALE GENOMIC DNA]</scope>
    <source>
        <strain evidence="16 17">13K206</strain>
    </source>
</reference>
<comment type="function">
    <text evidence="7">Thiol-specific peroxidase that catalyzes the reduction of hydrogen peroxide and organic hydroperoxides to water and alcohols, respectively. Plays a role in cell protection against oxidative stress by detoxifying peroxides. May represent an important antioxidant defense against cytotoxic peroxides, especially peroxynitrite, which can be formed by activated macrophages during infection.</text>
</comment>
<evidence type="ECO:0000313" key="16">
    <source>
        <dbReference type="EMBL" id="PZG02160.1"/>
    </source>
</evidence>
<comment type="caution">
    <text evidence="16">The sequence shown here is derived from an EMBL/GenBank/DDBJ whole genome shotgun (WGS) entry which is preliminary data.</text>
</comment>
<proteinExistence type="inferred from homology"/>
<evidence type="ECO:0000256" key="9">
    <source>
        <dbReference type="ARBA" id="ARBA00065226"/>
    </source>
</evidence>
<dbReference type="Gene3D" id="3.40.30.10">
    <property type="entry name" value="Glutaredoxin"/>
    <property type="match status" value="1"/>
</dbReference>
<evidence type="ECO:0000256" key="13">
    <source>
        <dbReference type="ARBA" id="ARBA00083736"/>
    </source>
</evidence>
<dbReference type="PROSITE" id="PS51352">
    <property type="entry name" value="THIOREDOXIN_2"/>
    <property type="match status" value="1"/>
</dbReference>
<dbReference type="OrthoDB" id="9812811at2"/>
<evidence type="ECO:0000256" key="6">
    <source>
        <dbReference type="ARBA" id="ARBA00052774"/>
    </source>
</evidence>
<evidence type="ECO:0000256" key="5">
    <source>
        <dbReference type="ARBA" id="ARBA00032824"/>
    </source>
</evidence>
<dbReference type="EMBL" id="POUB01000013">
    <property type="protein sequence ID" value="PZG02160.1"/>
    <property type="molecule type" value="Genomic_DNA"/>
</dbReference>
<dbReference type="PANTHER" id="PTHR43110">
    <property type="entry name" value="THIOL PEROXIDASE"/>
    <property type="match status" value="1"/>
</dbReference>
<feature type="active site" description="Cysteine sulfenic acid (-SOH) intermediate; for peroxidase activity" evidence="14">
    <location>
        <position position="46"/>
    </location>
</feature>
<dbReference type="PANTHER" id="PTHR43110:SF1">
    <property type="entry name" value="THIOL PEROXIDASE"/>
    <property type="match status" value="1"/>
</dbReference>
<dbReference type="InterPro" id="IPR013766">
    <property type="entry name" value="Thioredoxin_domain"/>
</dbReference>
<keyword evidence="1" id="KW-0575">Peroxidase</keyword>
<evidence type="ECO:0000256" key="14">
    <source>
        <dbReference type="PIRSR" id="PIRSR000239-1"/>
    </source>
</evidence>
<organism evidence="16 17">
    <name type="scientific">Micromonospora deserti</name>
    <dbReference type="NCBI Taxonomy" id="2070366"/>
    <lineage>
        <taxon>Bacteria</taxon>
        <taxon>Bacillati</taxon>
        <taxon>Actinomycetota</taxon>
        <taxon>Actinomycetes</taxon>
        <taxon>Micromonosporales</taxon>
        <taxon>Micromonosporaceae</taxon>
        <taxon>Micromonospora</taxon>
    </lineage>
</organism>
<comment type="similarity">
    <text evidence="8">Belongs to the peroxiredoxin family. AhpE subfamily.</text>
</comment>
<evidence type="ECO:0000256" key="10">
    <source>
        <dbReference type="ARBA" id="ARBA00067009"/>
    </source>
</evidence>
<dbReference type="Proteomes" id="UP000248749">
    <property type="component" value="Unassembled WGS sequence"/>
</dbReference>
<dbReference type="CDD" id="cd03018">
    <property type="entry name" value="PRX_AhpE_like"/>
    <property type="match status" value="1"/>
</dbReference>
<evidence type="ECO:0000256" key="12">
    <source>
        <dbReference type="ARBA" id="ARBA00082991"/>
    </source>
</evidence>
<dbReference type="FunFam" id="3.40.30.10:FF:000118">
    <property type="entry name" value="Peroxiredoxin AhpE"/>
    <property type="match status" value="1"/>
</dbReference>
<name>A0A2W2DMR4_9ACTN</name>
<evidence type="ECO:0000256" key="3">
    <source>
        <dbReference type="ARBA" id="ARBA00023002"/>
    </source>
</evidence>
<dbReference type="PIRSF" id="PIRSF000239">
    <property type="entry name" value="AHPC"/>
    <property type="match status" value="1"/>
</dbReference>
<dbReference type="InterPro" id="IPR024706">
    <property type="entry name" value="Peroxiredoxin_AhpC-typ"/>
</dbReference>